<sequence length="379" mass="41842">MGAALSRKNLESQDAAGGTTTQLPGFAGLDVSFRDELVYDDLARAFMTAIVFASALSLVSVLLMWILALASRGPAKTAQTNLLSFVNCLLLANGIQAVGSLFSTQWVIQGAVTSGSLCSFQGAVKQAGNVGAAVWHVFLSNRVTNVAKWTIIFVGWFVVIFVVIIGPTAIQNKEHGPYFSVSGYWCWVTEEYPAEQTFLEYFIVRCLRFLYLPLEIVTIKQQEWLSAFLSILLYTCILLRVRGNSSEGQCWKLAMGRDILDTVMVRVAAVIVWYPVAYTILIFPISVARFSYYAGAHVPAWATFTCDLIFSLSGFANLMLTLVTSRLLPDMNDLPTFATQRKIAPPPNGITPFTFTPADASSENISKKYQQISQIYPWL</sequence>
<comment type="subcellular location">
    <subcellularLocation>
        <location evidence="1">Membrane</location>
        <topology evidence="1">Multi-pass membrane protein</topology>
    </subcellularLocation>
</comment>
<keyword evidence="4 5" id="KW-0472">Membrane</keyword>
<keyword evidence="2 5" id="KW-0812">Transmembrane</keyword>
<feature type="transmembrane region" description="Helical" evidence="5">
    <location>
        <begin position="224"/>
        <end position="242"/>
    </location>
</feature>
<evidence type="ECO:0000313" key="7">
    <source>
        <dbReference type="Proteomes" id="UP000298061"/>
    </source>
</evidence>
<dbReference type="EMBL" id="SFCI01002221">
    <property type="protein sequence ID" value="TFY74214.1"/>
    <property type="molecule type" value="Genomic_DNA"/>
</dbReference>
<evidence type="ECO:0000256" key="2">
    <source>
        <dbReference type="ARBA" id="ARBA00022692"/>
    </source>
</evidence>
<gene>
    <name evidence="6" type="ORF">EWM64_g9798</name>
</gene>
<dbReference type="STRING" id="135208.A0A4Y9ZID9"/>
<dbReference type="PANTHER" id="PTHR23112">
    <property type="entry name" value="G PROTEIN-COUPLED RECEPTOR 157-RELATED"/>
    <property type="match status" value="1"/>
</dbReference>
<feature type="transmembrane region" description="Helical" evidence="5">
    <location>
        <begin position="263"/>
        <end position="288"/>
    </location>
</feature>
<evidence type="ECO:0000256" key="1">
    <source>
        <dbReference type="ARBA" id="ARBA00004141"/>
    </source>
</evidence>
<dbReference type="OrthoDB" id="100006at2759"/>
<dbReference type="AlphaFoldDB" id="A0A4Y9ZID9"/>
<reference evidence="6 7" key="1">
    <citation type="submission" date="2019-02" db="EMBL/GenBank/DDBJ databases">
        <title>Genome sequencing of the rare red list fungi Hericium alpestre (H. flagellum).</title>
        <authorList>
            <person name="Buettner E."/>
            <person name="Kellner H."/>
        </authorList>
    </citation>
    <scope>NUCLEOTIDE SEQUENCE [LARGE SCALE GENOMIC DNA]</scope>
    <source>
        <strain evidence="6 7">DSM 108284</strain>
    </source>
</reference>
<feature type="transmembrane region" description="Helical" evidence="5">
    <location>
        <begin position="45"/>
        <end position="70"/>
    </location>
</feature>
<evidence type="ECO:0000313" key="6">
    <source>
        <dbReference type="EMBL" id="TFY74214.1"/>
    </source>
</evidence>
<name>A0A4Y9ZID9_9AGAM</name>
<evidence type="ECO:0000256" key="5">
    <source>
        <dbReference type="SAM" id="Phobius"/>
    </source>
</evidence>
<feature type="transmembrane region" description="Helical" evidence="5">
    <location>
        <begin position="300"/>
        <end position="323"/>
    </location>
</feature>
<dbReference type="GO" id="GO:0005886">
    <property type="term" value="C:plasma membrane"/>
    <property type="evidence" value="ECO:0007669"/>
    <property type="project" value="TreeGrafter"/>
</dbReference>
<feature type="transmembrane region" description="Helical" evidence="5">
    <location>
        <begin position="151"/>
        <end position="170"/>
    </location>
</feature>
<organism evidence="6 7">
    <name type="scientific">Hericium alpestre</name>
    <dbReference type="NCBI Taxonomy" id="135208"/>
    <lineage>
        <taxon>Eukaryota</taxon>
        <taxon>Fungi</taxon>
        <taxon>Dikarya</taxon>
        <taxon>Basidiomycota</taxon>
        <taxon>Agaricomycotina</taxon>
        <taxon>Agaricomycetes</taxon>
        <taxon>Russulales</taxon>
        <taxon>Hericiaceae</taxon>
        <taxon>Hericium</taxon>
    </lineage>
</organism>
<accession>A0A4Y9ZID9</accession>
<dbReference type="GO" id="GO:0004930">
    <property type="term" value="F:G protein-coupled receptor activity"/>
    <property type="evidence" value="ECO:0007669"/>
    <property type="project" value="TreeGrafter"/>
</dbReference>
<evidence type="ECO:0000256" key="3">
    <source>
        <dbReference type="ARBA" id="ARBA00022989"/>
    </source>
</evidence>
<keyword evidence="7" id="KW-1185">Reference proteome</keyword>
<keyword evidence="3 5" id="KW-1133">Transmembrane helix</keyword>
<comment type="caution">
    <text evidence="6">The sequence shown here is derived from an EMBL/GenBank/DDBJ whole genome shotgun (WGS) entry which is preliminary data.</text>
</comment>
<evidence type="ECO:0008006" key="8">
    <source>
        <dbReference type="Google" id="ProtNLM"/>
    </source>
</evidence>
<proteinExistence type="predicted"/>
<dbReference type="Proteomes" id="UP000298061">
    <property type="component" value="Unassembled WGS sequence"/>
</dbReference>
<evidence type="ECO:0000256" key="4">
    <source>
        <dbReference type="ARBA" id="ARBA00023136"/>
    </source>
</evidence>
<protein>
    <recommendedName>
        <fullName evidence="8">Glucose receptor Git3 N-terminal domain-containing protein</fullName>
    </recommendedName>
</protein>
<dbReference type="PANTHER" id="PTHR23112:SF37">
    <property type="entry name" value="G PROTEIN-COUPLED RECEPTOR GPR1"/>
    <property type="match status" value="1"/>
</dbReference>
<dbReference type="GO" id="GO:0007189">
    <property type="term" value="P:adenylate cyclase-activating G protein-coupled receptor signaling pathway"/>
    <property type="evidence" value="ECO:0007669"/>
    <property type="project" value="TreeGrafter"/>
</dbReference>